<dbReference type="Gene3D" id="2.40.50.90">
    <property type="match status" value="1"/>
</dbReference>
<feature type="region of interest" description="Disordered" evidence="1">
    <location>
        <begin position="42"/>
        <end position="88"/>
    </location>
</feature>
<evidence type="ECO:0000313" key="2">
    <source>
        <dbReference type="EMBL" id="MEJ8572539.1"/>
    </source>
</evidence>
<keyword evidence="3" id="KW-1185">Reference proteome</keyword>
<proteinExistence type="predicted"/>
<dbReference type="SUPFAM" id="SSF50199">
    <property type="entry name" value="Staphylococcal nuclease"/>
    <property type="match status" value="1"/>
</dbReference>
<evidence type="ECO:0000313" key="3">
    <source>
        <dbReference type="Proteomes" id="UP001378188"/>
    </source>
</evidence>
<dbReference type="InterPro" id="IPR035437">
    <property type="entry name" value="SNase_OB-fold_sf"/>
</dbReference>
<organism evidence="2 3">
    <name type="scientific">Microbaculum marinum</name>
    <dbReference type="NCBI Taxonomy" id="1764581"/>
    <lineage>
        <taxon>Bacteria</taxon>
        <taxon>Pseudomonadati</taxon>
        <taxon>Pseudomonadota</taxon>
        <taxon>Alphaproteobacteria</taxon>
        <taxon>Hyphomicrobiales</taxon>
        <taxon>Tepidamorphaceae</taxon>
        <taxon>Microbaculum</taxon>
    </lineage>
</organism>
<protein>
    <submittedName>
        <fullName evidence="2">Thermonuclease family protein</fullName>
    </submittedName>
</protein>
<dbReference type="EMBL" id="JAZHOF010000005">
    <property type="protein sequence ID" value="MEJ8572539.1"/>
    <property type="molecule type" value="Genomic_DNA"/>
</dbReference>
<accession>A0AAW9RU87</accession>
<sequence>MIRVILTAVATFLVAAFVYGIVLNGFGLFSDWRPPDVAETVVPPAPGSDDPGVAGRGAMRAGPRPAQTDASGLAGSNGEATSQTAVRIPRDVTPPNVLARPTSRYVDPETVEQAEEEEDNEPDVRRYHRVIVRDAATLEAGDRTIRLAGISPVPGEKTCTDETGQTWPCGRVAAAALRMLIRHRAVDCTVVSEAGDAIVGTCSAGLQDINGWLVEQGWAEADPDAGYAEEADAARTQKRGVYLARWEVKGTGGSGLELPTSFTAPDLPPQPFQAPAFPSPEPDPPVVTEPLPQPEPSAQTPVEGVAD</sequence>
<evidence type="ECO:0000256" key="1">
    <source>
        <dbReference type="SAM" id="MobiDB-lite"/>
    </source>
</evidence>
<gene>
    <name evidence="2" type="ORF">V3328_13700</name>
</gene>
<comment type="caution">
    <text evidence="2">The sequence shown here is derived from an EMBL/GenBank/DDBJ whole genome shotgun (WGS) entry which is preliminary data.</text>
</comment>
<name>A0AAW9RU87_9HYPH</name>
<feature type="region of interest" description="Disordered" evidence="1">
    <location>
        <begin position="254"/>
        <end position="307"/>
    </location>
</feature>
<dbReference type="AlphaFoldDB" id="A0AAW9RU87"/>
<dbReference type="Proteomes" id="UP001378188">
    <property type="component" value="Unassembled WGS sequence"/>
</dbReference>
<feature type="compositionally biased region" description="Pro residues" evidence="1">
    <location>
        <begin position="266"/>
        <end position="295"/>
    </location>
</feature>
<dbReference type="RefSeq" id="WP_340330237.1">
    <property type="nucleotide sequence ID" value="NZ_JAZHOF010000005.1"/>
</dbReference>
<reference evidence="2 3" key="1">
    <citation type="submission" date="2024-02" db="EMBL/GenBank/DDBJ databases">
        <title>Genome analysis and characterization of Microbaculum marinisediminis sp. nov., isolated from marine sediment.</title>
        <authorList>
            <person name="Du Z.-J."/>
            <person name="Ye Y.-Q."/>
            <person name="Zhang Z.-R."/>
            <person name="Yuan S.-M."/>
            <person name="Zhang X.-Y."/>
        </authorList>
    </citation>
    <scope>NUCLEOTIDE SEQUENCE [LARGE SCALE GENOMIC DNA]</scope>
    <source>
        <strain evidence="2 3">SDUM1044001</strain>
    </source>
</reference>